<dbReference type="InterPro" id="IPR044068">
    <property type="entry name" value="CB"/>
</dbReference>
<dbReference type="InterPro" id="IPR010998">
    <property type="entry name" value="Integrase_recombinase_N"/>
</dbReference>
<evidence type="ECO:0000259" key="7">
    <source>
        <dbReference type="PROSITE" id="PS51898"/>
    </source>
</evidence>
<proteinExistence type="inferred from homology"/>
<dbReference type="InterPro" id="IPR011010">
    <property type="entry name" value="DNA_brk_join_enz"/>
</dbReference>
<dbReference type="InterPro" id="IPR050090">
    <property type="entry name" value="Tyrosine_recombinase_XerCD"/>
</dbReference>
<keyword evidence="5" id="KW-0233">DNA recombination</keyword>
<dbReference type="EMBL" id="CP087994">
    <property type="protein sequence ID" value="UYO63421.1"/>
    <property type="molecule type" value="Genomic_DNA"/>
</dbReference>
<dbReference type="InterPro" id="IPR004107">
    <property type="entry name" value="Integrase_SAM-like_N"/>
</dbReference>
<feature type="domain" description="Tyr recombinase" evidence="7">
    <location>
        <begin position="166"/>
        <end position="350"/>
    </location>
</feature>
<dbReference type="InterPro" id="IPR002104">
    <property type="entry name" value="Integrase_catalytic"/>
</dbReference>
<evidence type="ECO:0000256" key="6">
    <source>
        <dbReference type="PROSITE-ProRule" id="PRU01248"/>
    </source>
</evidence>
<feature type="domain" description="Core-binding (CB)" evidence="8">
    <location>
        <begin position="56"/>
        <end position="144"/>
    </location>
</feature>
<reference evidence="9" key="1">
    <citation type="submission" date="2021-11" db="EMBL/GenBank/DDBJ databases">
        <title>Isoprene-degrading acetogen.</title>
        <authorList>
            <person name="Yang Y."/>
            <person name="Jin H."/>
            <person name="Yan J."/>
        </authorList>
    </citation>
    <scope>NUCLEOTIDE SEQUENCE</scope>
    <source>
        <strain evidence="9">Berkeley</strain>
    </source>
</reference>
<keyword evidence="3" id="KW-0229">DNA integration</keyword>
<sequence length="357" mass="41241">MSATFDEKAGTWTTQFYYTDYTGTRKKKKKRGFTLKREALDWERTFLEKQQADLTMVFSSLVELYFEDMKHRLRESTIANKKVLIDLKITPFFGKMPLNQIKATDVRNWQNQLISYRDANDKPYAQTYLKTINNQLVAIFNYAVKYYDLKGNPCHKAGSMGKKNAEEMEIWTTEEFSTFITYFEDRPEVGTAFTVFYYTGLRLGELLALTVADIDTTNGFIRVNKSKQRVDGKDLVTPPKTPKSTRTITIPEFLSTQLSQHIKSIYDCADETEVFPYSKSFFTNEMTKGCKATGVKKIRLHDLRHSHASLLIDLGFSPLLIAERLGHEKVETTLNTYSHLYPNKHGEVAEKLNNLNK</sequence>
<dbReference type="Proteomes" id="UP001163550">
    <property type="component" value="Chromosome"/>
</dbReference>
<dbReference type="InterPro" id="IPR028259">
    <property type="entry name" value="AP2-like_int_N"/>
</dbReference>
<evidence type="ECO:0000256" key="4">
    <source>
        <dbReference type="ARBA" id="ARBA00023125"/>
    </source>
</evidence>
<evidence type="ECO:0000259" key="8">
    <source>
        <dbReference type="PROSITE" id="PS51900"/>
    </source>
</evidence>
<dbReference type="RefSeq" id="WP_228879120.1">
    <property type="nucleotide sequence ID" value="NZ_CABIIK010000010.1"/>
</dbReference>
<evidence type="ECO:0000256" key="5">
    <source>
        <dbReference type="ARBA" id="ARBA00023172"/>
    </source>
</evidence>
<dbReference type="Pfam" id="PF00589">
    <property type="entry name" value="Phage_integrase"/>
    <property type="match status" value="1"/>
</dbReference>
<evidence type="ECO:0000313" key="9">
    <source>
        <dbReference type="EMBL" id="UYO63421.1"/>
    </source>
</evidence>
<dbReference type="SUPFAM" id="SSF56349">
    <property type="entry name" value="DNA breaking-rejoining enzymes"/>
    <property type="match status" value="1"/>
</dbReference>
<evidence type="ECO:0000256" key="3">
    <source>
        <dbReference type="ARBA" id="ARBA00022908"/>
    </source>
</evidence>
<keyword evidence="4 6" id="KW-0238">DNA-binding</keyword>
<comment type="function">
    <text evidence="1">Site-specific tyrosine recombinase, which acts by catalyzing the cutting and rejoining of the recombining DNA molecules.</text>
</comment>
<organism evidence="9 10">
    <name type="scientific">Acetobacterium wieringae</name>
    <dbReference type="NCBI Taxonomy" id="52694"/>
    <lineage>
        <taxon>Bacteria</taxon>
        <taxon>Bacillati</taxon>
        <taxon>Bacillota</taxon>
        <taxon>Clostridia</taxon>
        <taxon>Eubacteriales</taxon>
        <taxon>Eubacteriaceae</taxon>
        <taxon>Acetobacterium</taxon>
    </lineage>
</organism>
<protein>
    <submittedName>
        <fullName evidence="9">Site-specific integrase</fullName>
    </submittedName>
</protein>
<name>A0ABY6HIL0_9FIRM</name>
<dbReference type="CDD" id="cd01189">
    <property type="entry name" value="INT_ICEBs1_C_like"/>
    <property type="match status" value="1"/>
</dbReference>
<dbReference type="PROSITE" id="PS51900">
    <property type="entry name" value="CB"/>
    <property type="match status" value="1"/>
</dbReference>
<evidence type="ECO:0000256" key="1">
    <source>
        <dbReference type="ARBA" id="ARBA00003283"/>
    </source>
</evidence>
<dbReference type="PROSITE" id="PS51898">
    <property type="entry name" value="TYR_RECOMBINASE"/>
    <property type="match status" value="1"/>
</dbReference>
<dbReference type="InterPro" id="IPR013762">
    <property type="entry name" value="Integrase-like_cat_sf"/>
</dbReference>
<dbReference type="Gene3D" id="1.10.443.10">
    <property type="entry name" value="Intergrase catalytic core"/>
    <property type="match status" value="1"/>
</dbReference>
<dbReference type="PANTHER" id="PTHR30349">
    <property type="entry name" value="PHAGE INTEGRASE-RELATED"/>
    <property type="match status" value="1"/>
</dbReference>
<dbReference type="Pfam" id="PF14657">
    <property type="entry name" value="Arm-DNA-bind_4"/>
    <property type="match status" value="1"/>
</dbReference>
<dbReference type="PANTHER" id="PTHR30349:SF64">
    <property type="entry name" value="PROPHAGE INTEGRASE INTD-RELATED"/>
    <property type="match status" value="1"/>
</dbReference>
<evidence type="ECO:0000313" key="10">
    <source>
        <dbReference type="Proteomes" id="UP001163550"/>
    </source>
</evidence>
<dbReference type="Pfam" id="PF14659">
    <property type="entry name" value="Phage_int_SAM_3"/>
    <property type="match status" value="1"/>
</dbReference>
<accession>A0ABY6HIL0</accession>
<gene>
    <name evidence="9" type="ORF">LNN31_02970</name>
</gene>
<evidence type="ECO:0000256" key="2">
    <source>
        <dbReference type="ARBA" id="ARBA00008857"/>
    </source>
</evidence>
<dbReference type="Gene3D" id="1.10.150.130">
    <property type="match status" value="1"/>
</dbReference>
<keyword evidence="10" id="KW-1185">Reference proteome</keyword>
<comment type="similarity">
    <text evidence="2">Belongs to the 'phage' integrase family.</text>
</comment>